<evidence type="ECO:0000313" key="2">
    <source>
        <dbReference type="EMBL" id="RZH68482.1"/>
    </source>
</evidence>
<dbReference type="STRING" id="222984.GCA_000731985_00746"/>
<gene>
    <name evidence="2" type="ORF">ELS17_03175</name>
</gene>
<organism evidence="2 3">
    <name type="scientific">Natrinema altunense</name>
    <dbReference type="NCBI Taxonomy" id="222984"/>
    <lineage>
        <taxon>Archaea</taxon>
        <taxon>Methanobacteriati</taxon>
        <taxon>Methanobacteriota</taxon>
        <taxon>Stenosarchaea group</taxon>
        <taxon>Halobacteria</taxon>
        <taxon>Halobacteriales</taxon>
        <taxon>Natrialbaceae</taxon>
        <taxon>Natrinema</taxon>
    </lineage>
</organism>
<dbReference type="SUPFAM" id="SSF55920">
    <property type="entry name" value="Creatinase/aminopeptidase"/>
    <property type="match status" value="1"/>
</dbReference>
<evidence type="ECO:0000313" key="3">
    <source>
        <dbReference type="Proteomes" id="UP000292704"/>
    </source>
</evidence>
<sequence>MTGRNGDGTDRAGDGSAARERRDHAVGVVSAALADRDATAFVHAGTDREPGIRYARPTSTTGPTAIAYDGIENEWLVRSAADDASGHPAERLASALADRGLEGTVLTPPRVPHDAALYLEGAGFDLASTDALERARATKTDGERARIAAAQRAASAGIRRAASLLADATVVDGRLAVADGDGTGSEPLTPARLRTAIDAAIVGAGAFPAGNTAVDPGSDAGTDDPLRPGEPIVLEAAPRDPAGYYGGLVRTLVVDGDGGRERRVHVAVTQSFRSARSMLTAETESVTAVAADLEAEVRSFGFTEGDAIETDVSGVGLEPRERPLAGGSDVGPGTVVRLDVAGHVDADVRVRIADVLAVHEAGERPDWLAAPSQSLEPTALLD</sequence>
<dbReference type="Proteomes" id="UP000292704">
    <property type="component" value="Unassembled WGS sequence"/>
</dbReference>
<dbReference type="AlphaFoldDB" id="A0A482XZ13"/>
<protein>
    <submittedName>
        <fullName evidence="2">Peptidase M24</fullName>
    </submittedName>
</protein>
<dbReference type="RefSeq" id="WP_130169502.1">
    <property type="nucleotide sequence ID" value="NZ_SHMR01000001.1"/>
</dbReference>
<dbReference type="PANTHER" id="PTHR46112:SF2">
    <property type="entry name" value="XAA-PRO AMINOPEPTIDASE P-RELATED"/>
    <property type="match status" value="1"/>
</dbReference>
<dbReference type="PANTHER" id="PTHR46112">
    <property type="entry name" value="AMINOPEPTIDASE"/>
    <property type="match status" value="1"/>
</dbReference>
<dbReference type="OrthoDB" id="200535at2157"/>
<reference evidence="2 3" key="1">
    <citation type="submission" date="2019-02" db="EMBL/GenBank/DDBJ databases">
        <title>Genome analysis provides insights into bioremediation potentialities and Haloocin production by Natrinema altunense strain 4.1R isolated from Chott Douz in Tunisian desert.</title>
        <authorList>
            <person name="Najjari A."/>
            <person name="Youssef N."/>
            <person name="Ben Dhia O."/>
            <person name="Ferjani R."/>
            <person name="El Hidri D."/>
            <person name="Ouzari H.I."/>
            <person name="Cherif A."/>
        </authorList>
    </citation>
    <scope>NUCLEOTIDE SEQUENCE [LARGE SCALE GENOMIC DNA]</scope>
    <source>
        <strain evidence="2 3">4.1R</strain>
    </source>
</reference>
<proteinExistence type="predicted"/>
<dbReference type="Gene3D" id="3.90.230.10">
    <property type="entry name" value="Creatinase/methionine aminopeptidase superfamily"/>
    <property type="match status" value="1"/>
</dbReference>
<dbReference type="InterPro" id="IPR050659">
    <property type="entry name" value="Peptidase_M24B"/>
</dbReference>
<feature type="compositionally biased region" description="Basic and acidic residues" evidence="1">
    <location>
        <begin position="7"/>
        <end position="24"/>
    </location>
</feature>
<dbReference type="InterPro" id="IPR036005">
    <property type="entry name" value="Creatinase/aminopeptidase-like"/>
</dbReference>
<comment type="caution">
    <text evidence="2">The sequence shown here is derived from an EMBL/GenBank/DDBJ whole genome shotgun (WGS) entry which is preliminary data.</text>
</comment>
<feature type="region of interest" description="Disordered" evidence="1">
    <location>
        <begin position="1"/>
        <end position="24"/>
    </location>
</feature>
<dbReference type="EMBL" id="SHMR01000001">
    <property type="protein sequence ID" value="RZH68482.1"/>
    <property type="molecule type" value="Genomic_DNA"/>
</dbReference>
<evidence type="ECO:0000256" key="1">
    <source>
        <dbReference type="SAM" id="MobiDB-lite"/>
    </source>
</evidence>
<name>A0A482XZ13_9EURY</name>
<accession>A0A482XZ13</accession>